<dbReference type="Proteomes" id="UP000299102">
    <property type="component" value="Unassembled WGS sequence"/>
</dbReference>
<comment type="caution">
    <text evidence="2">The sequence shown here is derived from an EMBL/GenBank/DDBJ whole genome shotgun (WGS) entry which is preliminary data.</text>
</comment>
<evidence type="ECO:0000313" key="3">
    <source>
        <dbReference type="Proteomes" id="UP000299102"/>
    </source>
</evidence>
<feature type="region of interest" description="Disordered" evidence="1">
    <location>
        <begin position="1"/>
        <end position="32"/>
    </location>
</feature>
<gene>
    <name evidence="2" type="ORF">EVAR_33706_1</name>
</gene>
<reference evidence="2 3" key="1">
    <citation type="journal article" date="2019" name="Commun. Biol.">
        <title>The bagworm genome reveals a unique fibroin gene that provides high tensile strength.</title>
        <authorList>
            <person name="Kono N."/>
            <person name="Nakamura H."/>
            <person name="Ohtoshi R."/>
            <person name="Tomita M."/>
            <person name="Numata K."/>
            <person name="Arakawa K."/>
        </authorList>
    </citation>
    <scope>NUCLEOTIDE SEQUENCE [LARGE SCALE GENOMIC DNA]</scope>
</reference>
<proteinExistence type="predicted"/>
<accession>A0A4C1VV66</accession>
<sequence length="108" mass="11886">MLPSRSQVAVQASQRDTLEQLDNAGQQRDRPLARRESGVLVYLQDDTAHLPASWKVPGLEYTIEEPSHRHMALLGSCFIATVEIPSGPRAFRLGSRAIALTVYAGDTK</sequence>
<name>A0A4C1VV66_EUMVA</name>
<dbReference type="EMBL" id="BGZK01000405">
    <property type="protein sequence ID" value="GBP41715.1"/>
    <property type="molecule type" value="Genomic_DNA"/>
</dbReference>
<protein>
    <submittedName>
        <fullName evidence="2">Uncharacterized protein</fullName>
    </submittedName>
</protein>
<evidence type="ECO:0000313" key="2">
    <source>
        <dbReference type="EMBL" id="GBP41715.1"/>
    </source>
</evidence>
<organism evidence="2 3">
    <name type="scientific">Eumeta variegata</name>
    <name type="common">Bagworm moth</name>
    <name type="synonym">Eumeta japonica</name>
    <dbReference type="NCBI Taxonomy" id="151549"/>
    <lineage>
        <taxon>Eukaryota</taxon>
        <taxon>Metazoa</taxon>
        <taxon>Ecdysozoa</taxon>
        <taxon>Arthropoda</taxon>
        <taxon>Hexapoda</taxon>
        <taxon>Insecta</taxon>
        <taxon>Pterygota</taxon>
        <taxon>Neoptera</taxon>
        <taxon>Endopterygota</taxon>
        <taxon>Lepidoptera</taxon>
        <taxon>Glossata</taxon>
        <taxon>Ditrysia</taxon>
        <taxon>Tineoidea</taxon>
        <taxon>Psychidae</taxon>
        <taxon>Oiketicinae</taxon>
        <taxon>Eumeta</taxon>
    </lineage>
</organism>
<evidence type="ECO:0000256" key="1">
    <source>
        <dbReference type="SAM" id="MobiDB-lite"/>
    </source>
</evidence>
<keyword evidence="3" id="KW-1185">Reference proteome</keyword>
<feature type="compositionally biased region" description="Polar residues" evidence="1">
    <location>
        <begin position="1"/>
        <end position="15"/>
    </location>
</feature>
<dbReference type="AlphaFoldDB" id="A0A4C1VV66"/>